<evidence type="ECO:0008006" key="5">
    <source>
        <dbReference type="Google" id="ProtNLM"/>
    </source>
</evidence>
<evidence type="ECO:0000313" key="3">
    <source>
        <dbReference type="EMBL" id="KAH7148273.1"/>
    </source>
</evidence>
<keyword evidence="2" id="KW-1133">Transmembrane helix</keyword>
<feature type="region of interest" description="Disordered" evidence="1">
    <location>
        <begin position="121"/>
        <end position="211"/>
    </location>
</feature>
<dbReference type="Pfam" id="PF11204">
    <property type="entry name" value="DUF2985"/>
    <property type="match status" value="1"/>
</dbReference>
<feature type="transmembrane region" description="Helical" evidence="2">
    <location>
        <begin position="426"/>
        <end position="447"/>
    </location>
</feature>
<evidence type="ECO:0000313" key="4">
    <source>
        <dbReference type="Proteomes" id="UP000738349"/>
    </source>
</evidence>
<keyword evidence="2" id="KW-0812">Transmembrane</keyword>
<keyword evidence="2" id="KW-0472">Membrane</keyword>
<dbReference type="InterPro" id="IPR021369">
    <property type="entry name" value="DUF2985"/>
</dbReference>
<feature type="transmembrane region" description="Helical" evidence="2">
    <location>
        <begin position="392"/>
        <end position="420"/>
    </location>
</feature>
<feature type="region of interest" description="Disordered" evidence="1">
    <location>
        <begin position="226"/>
        <end position="246"/>
    </location>
</feature>
<dbReference type="OrthoDB" id="3365211at2759"/>
<proteinExistence type="predicted"/>
<accession>A0A9P9EZ78</accession>
<feature type="compositionally biased region" description="Pro residues" evidence="1">
    <location>
        <begin position="1"/>
        <end position="12"/>
    </location>
</feature>
<feature type="region of interest" description="Disordered" evidence="1">
    <location>
        <begin position="665"/>
        <end position="705"/>
    </location>
</feature>
<reference evidence="3" key="1">
    <citation type="journal article" date="2021" name="Nat. Commun.">
        <title>Genetic determinants of endophytism in the Arabidopsis root mycobiome.</title>
        <authorList>
            <person name="Mesny F."/>
            <person name="Miyauchi S."/>
            <person name="Thiergart T."/>
            <person name="Pickel B."/>
            <person name="Atanasova L."/>
            <person name="Karlsson M."/>
            <person name="Huettel B."/>
            <person name="Barry K.W."/>
            <person name="Haridas S."/>
            <person name="Chen C."/>
            <person name="Bauer D."/>
            <person name="Andreopoulos W."/>
            <person name="Pangilinan J."/>
            <person name="LaButti K."/>
            <person name="Riley R."/>
            <person name="Lipzen A."/>
            <person name="Clum A."/>
            <person name="Drula E."/>
            <person name="Henrissat B."/>
            <person name="Kohler A."/>
            <person name="Grigoriev I.V."/>
            <person name="Martin F.M."/>
            <person name="Hacquard S."/>
        </authorList>
    </citation>
    <scope>NUCLEOTIDE SEQUENCE</scope>
    <source>
        <strain evidence="3">MPI-CAGE-AT-0147</strain>
    </source>
</reference>
<dbReference type="PANTHER" id="PTHR35872:SF2">
    <property type="entry name" value="INTEGRAL MEMBRANE PROTEIN (AFU_ORTHOLOGUE AFUA_5G07110)"/>
    <property type="match status" value="1"/>
</dbReference>
<comment type="caution">
    <text evidence="3">The sequence shown here is derived from an EMBL/GenBank/DDBJ whole genome shotgun (WGS) entry which is preliminary data.</text>
</comment>
<protein>
    <recommendedName>
        <fullName evidence="5">Integral membrane protein</fullName>
    </recommendedName>
</protein>
<name>A0A9P9EZ78_9HYPO</name>
<dbReference type="AlphaFoldDB" id="A0A9P9EZ78"/>
<feature type="compositionally biased region" description="Basic and acidic residues" evidence="1">
    <location>
        <begin position="665"/>
        <end position="685"/>
    </location>
</feature>
<dbReference type="PANTHER" id="PTHR35872">
    <property type="entry name" value="INTEGRAL MEMBRANE PROTEIN (AFU_ORTHOLOGUE AFUA_5G07110)"/>
    <property type="match status" value="1"/>
</dbReference>
<evidence type="ECO:0000256" key="2">
    <source>
        <dbReference type="SAM" id="Phobius"/>
    </source>
</evidence>
<feature type="compositionally biased region" description="Polar residues" evidence="1">
    <location>
        <begin position="180"/>
        <end position="189"/>
    </location>
</feature>
<dbReference type="EMBL" id="JAGMUV010000007">
    <property type="protein sequence ID" value="KAH7148273.1"/>
    <property type="molecule type" value="Genomic_DNA"/>
</dbReference>
<keyword evidence="4" id="KW-1185">Reference proteome</keyword>
<evidence type="ECO:0000256" key="1">
    <source>
        <dbReference type="SAM" id="MobiDB-lite"/>
    </source>
</evidence>
<feature type="compositionally biased region" description="Low complexity" evidence="1">
    <location>
        <begin position="67"/>
        <end position="82"/>
    </location>
</feature>
<feature type="compositionally biased region" description="Low complexity" evidence="1">
    <location>
        <begin position="689"/>
        <end position="698"/>
    </location>
</feature>
<sequence>MDPHRPPPPPPSGQHLQLPASSSSSSRNPRRRPASPSRTIGNPPTPAAVPDTGVEYFPTLTEAPSTRSYVSRPSSHRSSNASVTGGYRPPLNEGRLSSIRIRRSSNASLRSASNDQLASNAAFNNFDGAQGGRPRSISQPERAHVPDAGLARHSRKVPQIALPRLTEEGHRPSAAELGLDTTSPISPSRSLPEHGMSPLEDPYQNAAPGGSRLRGRRLSRFFWPGHRRQANGGEAPPQNQDPGDEYGQELVDWLDMIDPEVQTLSTLTNVQNSLFIPDLGKFINRRPTYVLSQHGPEQEWAKGALAEEKRRAGDQGPADLDADRPPIERTSTISSRLTESHYAALPHGTNLEGWSAAEKMELDDHVRHMLHSRRARFKRRMKGFGQYVRRPLGFFVTLYATLITLFGLAWVLFLIGWIYVGEKQFYAIHIIDSVLVALFAIMGDGLAPFRAVDTYHMFFIARYTRMITNAEKGKMPRARLQKRTIPDEVRESLDANGGRITSSQAREILRASGPRIPVLDESGGTIPNQMPDIESAKSNESEHDLPALTYKQLKSLQHHQKKFAKSHSFYKPHETFTHHSFPLAYLITIVILLDCHSLLQISLGACTWGIDYHTRPFAITTVILCVSITCNVTAGLVISRGDRKTRKKEVMELINRQELTEDAIKHIEEKRKKEQEKEDKGKESEQESNDQGSSSSSGRLLKSPT</sequence>
<gene>
    <name evidence="3" type="ORF">EDB81DRAFT_791865</name>
</gene>
<feature type="region of interest" description="Disordered" evidence="1">
    <location>
        <begin position="1"/>
        <end position="99"/>
    </location>
</feature>
<organism evidence="3 4">
    <name type="scientific">Dactylonectria macrodidyma</name>
    <dbReference type="NCBI Taxonomy" id="307937"/>
    <lineage>
        <taxon>Eukaryota</taxon>
        <taxon>Fungi</taxon>
        <taxon>Dikarya</taxon>
        <taxon>Ascomycota</taxon>
        <taxon>Pezizomycotina</taxon>
        <taxon>Sordariomycetes</taxon>
        <taxon>Hypocreomycetidae</taxon>
        <taxon>Hypocreales</taxon>
        <taxon>Nectriaceae</taxon>
        <taxon>Dactylonectria</taxon>
    </lineage>
</organism>
<feature type="transmembrane region" description="Helical" evidence="2">
    <location>
        <begin position="616"/>
        <end position="638"/>
    </location>
</feature>
<dbReference type="Proteomes" id="UP000738349">
    <property type="component" value="Unassembled WGS sequence"/>
</dbReference>